<feature type="compositionally biased region" description="Basic and acidic residues" evidence="4">
    <location>
        <begin position="122"/>
        <end position="133"/>
    </location>
</feature>
<dbReference type="CDD" id="cd12394">
    <property type="entry name" value="RRM1_RBM34"/>
    <property type="match status" value="1"/>
</dbReference>
<feature type="region of interest" description="Disordered" evidence="4">
    <location>
        <begin position="340"/>
        <end position="376"/>
    </location>
</feature>
<evidence type="ECO:0000313" key="7">
    <source>
        <dbReference type="Proteomes" id="UP000478052"/>
    </source>
</evidence>
<keyword evidence="2 3" id="KW-0694">RNA-binding</keyword>
<dbReference type="Proteomes" id="UP000478052">
    <property type="component" value="Unassembled WGS sequence"/>
</dbReference>
<accession>A0A6G0ZP34</accession>
<feature type="domain" description="RRM" evidence="5">
    <location>
        <begin position="256"/>
        <end position="333"/>
    </location>
</feature>
<evidence type="ECO:0000313" key="6">
    <source>
        <dbReference type="EMBL" id="KAF0772635.1"/>
    </source>
</evidence>
<dbReference type="CDD" id="cd12395">
    <property type="entry name" value="RRM2_RBM34"/>
    <property type="match status" value="1"/>
</dbReference>
<keyword evidence="1" id="KW-0677">Repeat</keyword>
<feature type="compositionally biased region" description="Polar residues" evidence="4">
    <location>
        <begin position="354"/>
        <end position="363"/>
    </location>
</feature>
<feature type="domain" description="RRM" evidence="5">
    <location>
        <begin position="153"/>
        <end position="247"/>
    </location>
</feature>
<dbReference type="PANTHER" id="PTHR23236">
    <property type="entry name" value="EUKARYOTIC TRANSLATION INITIATION FACTOR 4B/4H"/>
    <property type="match status" value="1"/>
</dbReference>
<dbReference type="OrthoDB" id="442677at2759"/>
<sequence>MDNEYKVGALCELIASNGNKKKTKKDKNKENIKCQLQTETNLDNLPENESVEKSKKRKSKNLNKQSIKKIKTISNNSPKIEAVDEKSEIINEDTNSGVIASKTSEKKLKKKNKQTNDNSTKPNDKTKKIDKKLSTTNSSDIKSSEDYTEKESRTVFVGNVPVDVKMSAIKSLFKQFGEIETTRLRSVAVKNLNKPKRASILRGDFHPQRDTANVYVRFKTIEQAQNALVLNATQFKGHTIRVDMALNSGHKQNMKKGIFIGNLPYNIVEDEIWDYFKDCGSISAVRIVRDNATGVSKGFGYVDFENKESVELAMQIQGKKVQNREIRVKRIETKKNTNKVFNGKSLPFKRTRPMNKSSHNFQGETMKPKTQKKQVY</sequence>
<evidence type="ECO:0000256" key="1">
    <source>
        <dbReference type="ARBA" id="ARBA00022737"/>
    </source>
</evidence>
<dbReference type="InterPro" id="IPR012677">
    <property type="entry name" value="Nucleotide-bd_a/b_plait_sf"/>
</dbReference>
<dbReference type="InterPro" id="IPR034221">
    <property type="entry name" value="RBM34_RRM2"/>
</dbReference>
<feature type="compositionally biased region" description="Basic residues" evidence="4">
    <location>
        <begin position="54"/>
        <end position="68"/>
    </location>
</feature>
<dbReference type="PROSITE" id="PS50102">
    <property type="entry name" value="RRM"/>
    <property type="match status" value="2"/>
</dbReference>
<gene>
    <name evidence="6" type="ORF">FWK35_00001634</name>
</gene>
<feature type="region of interest" description="Disordered" evidence="4">
    <location>
        <begin position="100"/>
        <end position="148"/>
    </location>
</feature>
<dbReference type="Gene3D" id="3.30.70.330">
    <property type="match status" value="2"/>
</dbReference>
<proteinExistence type="predicted"/>
<keyword evidence="7" id="KW-1185">Reference proteome</keyword>
<dbReference type="EMBL" id="VUJU01000153">
    <property type="protein sequence ID" value="KAF0772635.1"/>
    <property type="molecule type" value="Genomic_DNA"/>
</dbReference>
<dbReference type="InterPro" id="IPR000504">
    <property type="entry name" value="RRM_dom"/>
</dbReference>
<dbReference type="InterPro" id="IPR035979">
    <property type="entry name" value="RBD_domain_sf"/>
</dbReference>
<evidence type="ECO:0000259" key="5">
    <source>
        <dbReference type="PROSITE" id="PS50102"/>
    </source>
</evidence>
<dbReference type="SUPFAM" id="SSF54928">
    <property type="entry name" value="RNA-binding domain, RBD"/>
    <property type="match status" value="2"/>
</dbReference>
<dbReference type="GO" id="GO:0003723">
    <property type="term" value="F:RNA binding"/>
    <property type="evidence" value="ECO:0007669"/>
    <property type="project" value="UniProtKB-UniRule"/>
</dbReference>
<dbReference type="Pfam" id="PF00076">
    <property type="entry name" value="RRM_1"/>
    <property type="match status" value="2"/>
</dbReference>
<evidence type="ECO:0000256" key="2">
    <source>
        <dbReference type="ARBA" id="ARBA00022884"/>
    </source>
</evidence>
<comment type="caution">
    <text evidence="6">The sequence shown here is derived from an EMBL/GenBank/DDBJ whole genome shotgun (WGS) entry which is preliminary data.</text>
</comment>
<dbReference type="SMART" id="SM00360">
    <property type="entry name" value="RRM"/>
    <property type="match status" value="2"/>
</dbReference>
<feature type="region of interest" description="Disordered" evidence="4">
    <location>
        <begin position="35"/>
        <end position="68"/>
    </location>
</feature>
<dbReference type="PANTHER" id="PTHR23236:SF119">
    <property type="entry name" value="NUCLEAR RNA-BINDING PROTEIN SART-3"/>
    <property type="match status" value="1"/>
</dbReference>
<evidence type="ECO:0000256" key="3">
    <source>
        <dbReference type="PROSITE-ProRule" id="PRU00176"/>
    </source>
</evidence>
<dbReference type="AlphaFoldDB" id="A0A6G0ZP34"/>
<feature type="non-terminal residue" evidence="6">
    <location>
        <position position="376"/>
    </location>
</feature>
<protein>
    <recommendedName>
        <fullName evidence="5">RRM domain-containing protein</fullName>
    </recommendedName>
</protein>
<organism evidence="6 7">
    <name type="scientific">Aphis craccivora</name>
    <name type="common">Cowpea aphid</name>
    <dbReference type="NCBI Taxonomy" id="307492"/>
    <lineage>
        <taxon>Eukaryota</taxon>
        <taxon>Metazoa</taxon>
        <taxon>Ecdysozoa</taxon>
        <taxon>Arthropoda</taxon>
        <taxon>Hexapoda</taxon>
        <taxon>Insecta</taxon>
        <taxon>Pterygota</taxon>
        <taxon>Neoptera</taxon>
        <taxon>Paraneoptera</taxon>
        <taxon>Hemiptera</taxon>
        <taxon>Sternorrhyncha</taxon>
        <taxon>Aphidomorpha</taxon>
        <taxon>Aphidoidea</taxon>
        <taxon>Aphididae</taxon>
        <taxon>Aphidini</taxon>
        <taxon>Aphis</taxon>
        <taxon>Aphis</taxon>
    </lineage>
</organism>
<name>A0A6G0ZP34_APHCR</name>
<evidence type="ECO:0000256" key="4">
    <source>
        <dbReference type="SAM" id="MobiDB-lite"/>
    </source>
</evidence>
<reference evidence="6 7" key="1">
    <citation type="submission" date="2019-08" db="EMBL/GenBank/DDBJ databases">
        <title>Whole genome of Aphis craccivora.</title>
        <authorList>
            <person name="Voronova N.V."/>
            <person name="Shulinski R.S."/>
            <person name="Bandarenka Y.V."/>
            <person name="Zhorov D.G."/>
            <person name="Warner D."/>
        </authorList>
    </citation>
    <scope>NUCLEOTIDE SEQUENCE [LARGE SCALE GENOMIC DNA]</scope>
    <source>
        <strain evidence="6">180601</strain>
        <tissue evidence="6">Whole Body</tissue>
    </source>
</reference>